<accession>A0AA37DHH6</accession>
<evidence type="ECO:0000313" key="5">
    <source>
        <dbReference type="Proteomes" id="UP000018466"/>
    </source>
</evidence>
<evidence type="ECO:0000256" key="1">
    <source>
        <dbReference type="ARBA" id="ARBA00023125"/>
    </source>
</evidence>
<dbReference type="Pfam" id="PF00440">
    <property type="entry name" value="TetR_N"/>
    <property type="match status" value="1"/>
</dbReference>
<dbReference type="InterPro" id="IPR009057">
    <property type="entry name" value="Homeodomain-like_sf"/>
</dbReference>
<dbReference type="InterPro" id="IPR050624">
    <property type="entry name" value="HTH-type_Tx_Regulator"/>
</dbReference>
<dbReference type="GO" id="GO:0003677">
    <property type="term" value="F:DNA binding"/>
    <property type="evidence" value="ECO:0007669"/>
    <property type="project" value="UniProtKB-UniRule"/>
</dbReference>
<feature type="domain" description="HTH tetR-type" evidence="3">
    <location>
        <begin position="7"/>
        <end position="67"/>
    </location>
</feature>
<dbReference type="PRINTS" id="PR00455">
    <property type="entry name" value="HTHTETR"/>
</dbReference>
<keyword evidence="1 2" id="KW-0238">DNA-binding</keyword>
<gene>
    <name evidence="4" type="ORF">HMPREF9623_00073</name>
</gene>
<dbReference type="AlphaFoldDB" id="A0AA37DHH6"/>
<name>A0AA37DHH6_9FIRM</name>
<evidence type="ECO:0000256" key="2">
    <source>
        <dbReference type="PROSITE-ProRule" id="PRU00335"/>
    </source>
</evidence>
<proteinExistence type="predicted"/>
<dbReference type="RefSeq" id="WP_009531908.1">
    <property type="nucleotide sequence ID" value="NZ_JH590861.1"/>
</dbReference>
<dbReference type="Gene3D" id="1.10.357.10">
    <property type="entry name" value="Tetracycline Repressor, domain 2"/>
    <property type="match status" value="1"/>
</dbReference>
<keyword evidence="5" id="KW-1185">Reference proteome</keyword>
<protein>
    <recommendedName>
        <fullName evidence="3">HTH tetR-type domain-containing protein</fullName>
    </recommendedName>
</protein>
<dbReference type="Proteomes" id="UP000018466">
    <property type="component" value="Unassembled WGS sequence"/>
</dbReference>
<dbReference type="PANTHER" id="PTHR43479:SF11">
    <property type="entry name" value="ACREF_ENVCD OPERON REPRESSOR-RELATED"/>
    <property type="match status" value="1"/>
</dbReference>
<dbReference type="GeneID" id="86939872"/>
<sequence>MPQVLKDEVFERIFQAGVDVFYEKDYRSAKMKEIADKAGIPVSLIYNYHKNKEELFDKIASSLRINFDKIAAEEEQAAGLPSEKYRDVAEDYILDLLENHKIFVILMDKSQGTKYEYAKDQLIHSIERHIHRQLDKKTHVSYNDMLCHILASNFAEGILEVARHYKDREFAHTMLSLVTKCYYEGVNSL</sequence>
<dbReference type="InterPro" id="IPR001647">
    <property type="entry name" value="HTH_TetR"/>
</dbReference>
<comment type="caution">
    <text evidence="4">The sequence shown here is derived from an EMBL/GenBank/DDBJ whole genome shotgun (WGS) entry which is preliminary data.</text>
</comment>
<dbReference type="EMBL" id="AGEL01000002">
    <property type="protein sequence ID" value="EHO18605.1"/>
    <property type="molecule type" value="Genomic_DNA"/>
</dbReference>
<reference evidence="4 5" key="1">
    <citation type="submission" date="2011-10" db="EMBL/GenBank/DDBJ databases">
        <title>The Genome Sequence of Lachnospiraceae bacterium ACC2.</title>
        <authorList>
            <consortium name="The Broad Institute Genome Sequencing Platform"/>
            <person name="Earl A."/>
            <person name="Ward D."/>
            <person name="Feldgarden M."/>
            <person name="Gevers D."/>
            <person name="Sizova M."/>
            <person name="Hazen A."/>
            <person name="Epstein S."/>
            <person name="Young S.K."/>
            <person name="Zeng Q."/>
            <person name="Gargeya S."/>
            <person name="Fitzgerald M."/>
            <person name="Haas B."/>
            <person name="Abouelleil A."/>
            <person name="Alvarado L."/>
            <person name="Arachchi H.M."/>
            <person name="Berlin A."/>
            <person name="Brown A."/>
            <person name="Chapman S.B."/>
            <person name="Chen Z."/>
            <person name="Dunbar C."/>
            <person name="Freedman E."/>
            <person name="Gearin G."/>
            <person name="Goldberg J."/>
            <person name="Griggs A."/>
            <person name="Gujja S."/>
            <person name="Heiman D."/>
            <person name="Howarth C."/>
            <person name="Larson L."/>
            <person name="Lui A."/>
            <person name="MacDonald P.J.P."/>
            <person name="Montmayeur A."/>
            <person name="Murphy C."/>
            <person name="Neiman D."/>
            <person name="Pearson M."/>
            <person name="Priest M."/>
            <person name="Roberts A."/>
            <person name="Saif S."/>
            <person name="Shea T."/>
            <person name="Shenoy N."/>
            <person name="Sisk P."/>
            <person name="Stolte C."/>
            <person name="Sykes S."/>
            <person name="Wortman J."/>
            <person name="Nusbaum C."/>
            <person name="Birren B."/>
        </authorList>
    </citation>
    <scope>NUCLEOTIDE SEQUENCE [LARGE SCALE GENOMIC DNA]</scope>
    <source>
        <strain evidence="4 5">ACC2</strain>
    </source>
</reference>
<evidence type="ECO:0000259" key="3">
    <source>
        <dbReference type="PROSITE" id="PS50977"/>
    </source>
</evidence>
<dbReference type="PANTHER" id="PTHR43479">
    <property type="entry name" value="ACREF/ENVCD OPERON REPRESSOR-RELATED"/>
    <property type="match status" value="1"/>
</dbReference>
<evidence type="ECO:0000313" key="4">
    <source>
        <dbReference type="EMBL" id="EHO18605.1"/>
    </source>
</evidence>
<organism evidence="4 5">
    <name type="scientific">Stomatobaculum longum</name>
    <dbReference type="NCBI Taxonomy" id="796942"/>
    <lineage>
        <taxon>Bacteria</taxon>
        <taxon>Bacillati</taxon>
        <taxon>Bacillota</taxon>
        <taxon>Clostridia</taxon>
        <taxon>Lachnospirales</taxon>
        <taxon>Lachnospiraceae</taxon>
        <taxon>Stomatobaculum</taxon>
    </lineage>
</organism>
<dbReference type="PROSITE" id="PS50977">
    <property type="entry name" value="HTH_TETR_2"/>
    <property type="match status" value="1"/>
</dbReference>
<feature type="DNA-binding region" description="H-T-H motif" evidence="2">
    <location>
        <begin position="30"/>
        <end position="49"/>
    </location>
</feature>
<dbReference type="SUPFAM" id="SSF46689">
    <property type="entry name" value="Homeodomain-like"/>
    <property type="match status" value="1"/>
</dbReference>